<feature type="region of interest" description="Disordered" evidence="1">
    <location>
        <begin position="1"/>
        <end position="45"/>
    </location>
</feature>
<evidence type="ECO:0000313" key="2">
    <source>
        <dbReference type="EMBL" id="KXA38392.1"/>
    </source>
</evidence>
<reference evidence="2 3" key="1">
    <citation type="submission" date="2016-01" db="EMBL/GenBank/DDBJ databases">
        <authorList>
            <person name="Mitreva M."/>
            <person name="Pepin K.H."/>
            <person name="Mihindukulasuriya K.A."/>
            <person name="Fulton R."/>
            <person name="Fronick C."/>
            <person name="O'Laughlin M."/>
            <person name="Miner T."/>
            <person name="Herter B."/>
            <person name="Rosa B.A."/>
            <person name="Cordes M."/>
            <person name="Tomlinson C."/>
            <person name="Wollam A."/>
            <person name="Palsikar V.B."/>
            <person name="Mardis E.R."/>
            <person name="Wilson R.K."/>
        </authorList>
    </citation>
    <scope>NUCLEOTIDE SEQUENCE [LARGE SCALE GENOMIC DNA]</scope>
    <source>
        <strain evidence="2 3">MJR7738</strain>
    </source>
</reference>
<proteinExistence type="predicted"/>
<comment type="caution">
    <text evidence="2">The sequence shown here is derived from an EMBL/GenBank/DDBJ whole genome shotgun (WGS) entry which is preliminary data.</text>
</comment>
<accession>A0ABD4EFY0</accession>
<name>A0ABD4EFY0_STALU</name>
<sequence>MPYFKTRLSSKQDKLKGAPTKRISKRKPTDNASWDGSPTVRNARRISTSTASWVAKTVLLASEPTKSVNKEGSGTTNS</sequence>
<evidence type="ECO:0000256" key="1">
    <source>
        <dbReference type="SAM" id="MobiDB-lite"/>
    </source>
</evidence>
<organism evidence="2 3">
    <name type="scientific">Staphylococcus lugdunensis</name>
    <dbReference type="NCBI Taxonomy" id="28035"/>
    <lineage>
        <taxon>Bacteria</taxon>
        <taxon>Bacillati</taxon>
        <taxon>Bacillota</taxon>
        <taxon>Bacilli</taxon>
        <taxon>Bacillales</taxon>
        <taxon>Staphylococcaceae</taxon>
        <taxon>Staphylococcus</taxon>
    </lineage>
</organism>
<gene>
    <name evidence="2" type="ORF">HMPREF3225_01194</name>
</gene>
<evidence type="ECO:0000313" key="3">
    <source>
        <dbReference type="Proteomes" id="UP000070063"/>
    </source>
</evidence>
<dbReference type="EMBL" id="LRQI01000048">
    <property type="protein sequence ID" value="KXA38392.1"/>
    <property type="molecule type" value="Genomic_DNA"/>
</dbReference>
<feature type="compositionally biased region" description="Polar residues" evidence="1">
    <location>
        <begin position="30"/>
        <end position="45"/>
    </location>
</feature>
<protein>
    <submittedName>
        <fullName evidence="2">Uncharacterized protein</fullName>
    </submittedName>
</protein>
<dbReference type="AlphaFoldDB" id="A0ABD4EFY0"/>
<dbReference type="Proteomes" id="UP000070063">
    <property type="component" value="Unassembled WGS sequence"/>
</dbReference>